<gene>
    <name evidence="2" type="ORF">K490DRAFT_54369</name>
</gene>
<evidence type="ECO:0000313" key="3">
    <source>
        <dbReference type="Proteomes" id="UP000799776"/>
    </source>
</evidence>
<dbReference type="Proteomes" id="UP000799776">
    <property type="component" value="Unassembled WGS sequence"/>
</dbReference>
<dbReference type="AlphaFoldDB" id="A0A9P4I117"/>
<evidence type="ECO:0000256" key="1">
    <source>
        <dbReference type="SAM" id="MobiDB-lite"/>
    </source>
</evidence>
<protein>
    <submittedName>
        <fullName evidence="2">Uncharacterized protein</fullName>
    </submittedName>
</protein>
<reference evidence="2" key="1">
    <citation type="journal article" date="2020" name="Stud. Mycol.">
        <title>101 Dothideomycetes genomes: a test case for predicting lifestyles and emergence of pathogens.</title>
        <authorList>
            <person name="Haridas S."/>
            <person name="Albert R."/>
            <person name="Binder M."/>
            <person name="Bloem J."/>
            <person name="Labutti K."/>
            <person name="Salamov A."/>
            <person name="Andreopoulos B."/>
            <person name="Baker S."/>
            <person name="Barry K."/>
            <person name="Bills G."/>
            <person name="Bluhm B."/>
            <person name="Cannon C."/>
            <person name="Castanera R."/>
            <person name="Culley D."/>
            <person name="Daum C."/>
            <person name="Ezra D."/>
            <person name="Gonzalez J."/>
            <person name="Henrissat B."/>
            <person name="Kuo A."/>
            <person name="Liang C."/>
            <person name="Lipzen A."/>
            <person name="Lutzoni F."/>
            <person name="Magnuson J."/>
            <person name="Mondo S."/>
            <person name="Nolan M."/>
            <person name="Ohm R."/>
            <person name="Pangilinan J."/>
            <person name="Park H.-J."/>
            <person name="Ramirez L."/>
            <person name="Alfaro M."/>
            <person name="Sun H."/>
            <person name="Tritt A."/>
            <person name="Yoshinaga Y."/>
            <person name="Zwiers L.-H."/>
            <person name="Turgeon B."/>
            <person name="Goodwin S."/>
            <person name="Spatafora J."/>
            <person name="Crous P."/>
            <person name="Grigoriev I."/>
        </authorList>
    </citation>
    <scope>NUCLEOTIDE SEQUENCE</scope>
    <source>
        <strain evidence="2">CBS 121410</strain>
    </source>
</reference>
<accession>A0A9P4I117</accession>
<feature type="region of interest" description="Disordered" evidence="1">
    <location>
        <begin position="20"/>
        <end position="43"/>
    </location>
</feature>
<proteinExistence type="predicted"/>
<name>A0A9P4I117_9PEZI</name>
<dbReference type="EMBL" id="ML978713">
    <property type="protein sequence ID" value="KAF2089941.1"/>
    <property type="molecule type" value="Genomic_DNA"/>
</dbReference>
<sequence length="182" mass="19720">MCPPYGRQILLVPDFVFSPSESSPDQSSSSSVPPWSDYHRSSDGTQQLLTAPLDDQPMPFQYTNTLYNIPAHKYGLPFNPIDSCPWIQDPSQAQTLPPTARADWSVNEKQTQFPAEAAQCHLCETNEGKPEKAPEQELQALHVIGASGEMSILSKKRSGSGANGPEALASNAGYFPCAAVIV</sequence>
<keyword evidence="3" id="KW-1185">Reference proteome</keyword>
<organism evidence="2 3">
    <name type="scientific">Saccharata proteae CBS 121410</name>
    <dbReference type="NCBI Taxonomy" id="1314787"/>
    <lineage>
        <taxon>Eukaryota</taxon>
        <taxon>Fungi</taxon>
        <taxon>Dikarya</taxon>
        <taxon>Ascomycota</taxon>
        <taxon>Pezizomycotina</taxon>
        <taxon>Dothideomycetes</taxon>
        <taxon>Dothideomycetes incertae sedis</taxon>
        <taxon>Botryosphaeriales</taxon>
        <taxon>Saccharataceae</taxon>
        <taxon>Saccharata</taxon>
    </lineage>
</organism>
<feature type="compositionally biased region" description="Low complexity" evidence="1">
    <location>
        <begin position="20"/>
        <end position="36"/>
    </location>
</feature>
<evidence type="ECO:0000313" key="2">
    <source>
        <dbReference type="EMBL" id="KAF2089941.1"/>
    </source>
</evidence>
<comment type="caution">
    <text evidence="2">The sequence shown here is derived from an EMBL/GenBank/DDBJ whole genome shotgun (WGS) entry which is preliminary data.</text>
</comment>